<proteinExistence type="predicted"/>
<reference evidence="1" key="1">
    <citation type="journal article" date="2023" name="Mol. Biol. Evol.">
        <title>Third-Generation Sequencing Reveals the Adaptive Role of the Epigenome in Three Deep-Sea Polychaetes.</title>
        <authorList>
            <person name="Perez M."/>
            <person name="Aroh O."/>
            <person name="Sun Y."/>
            <person name="Lan Y."/>
            <person name="Juniper S.K."/>
            <person name="Young C.R."/>
            <person name="Angers B."/>
            <person name="Qian P.Y."/>
        </authorList>
    </citation>
    <scope>NUCLEOTIDE SEQUENCE</scope>
    <source>
        <strain evidence="1">R07B-5</strain>
    </source>
</reference>
<dbReference type="Gene3D" id="2.60.120.260">
    <property type="entry name" value="Galactose-binding domain-like"/>
    <property type="match status" value="3"/>
</dbReference>
<dbReference type="EMBL" id="JAODUO010000599">
    <property type="protein sequence ID" value="KAK2177406.1"/>
    <property type="molecule type" value="Genomic_DNA"/>
</dbReference>
<evidence type="ECO:0008006" key="3">
    <source>
        <dbReference type="Google" id="ProtNLM"/>
    </source>
</evidence>
<protein>
    <recommendedName>
        <fullName evidence="3">Fucolectin tachylectin-4 pentraxin-1 domain-containing protein</fullName>
    </recommendedName>
</protein>
<comment type="caution">
    <text evidence="1">The sequence shown here is derived from an EMBL/GenBank/DDBJ whole genome shotgun (WGS) entry which is preliminary data.</text>
</comment>
<dbReference type="PANTHER" id="PTHR45713">
    <property type="entry name" value="FTP DOMAIN-CONTAINING PROTEIN"/>
    <property type="match status" value="1"/>
</dbReference>
<dbReference type="InterPro" id="IPR051941">
    <property type="entry name" value="BG_Antigen-Binding_Lectin"/>
</dbReference>
<dbReference type="AlphaFoldDB" id="A0AAD9KTW4"/>
<dbReference type="SUPFAM" id="SSF49785">
    <property type="entry name" value="Galactose-binding domain-like"/>
    <property type="match status" value="2"/>
</dbReference>
<organism evidence="1 2">
    <name type="scientific">Ridgeia piscesae</name>
    <name type="common">Tubeworm</name>
    <dbReference type="NCBI Taxonomy" id="27915"/>
    <lineage>
        <taxon>Eukaryota</taxon>
        <taxon>Metazoa</taxon>
        <taxon>Spiralia</taxon>
        <taxon>Lophotrochozoa</taxon>
        <taxon>Annelida</taxon>
        <taxon>Polychaeta</taxon>
        <taxon>Sedentaria</taxon>
        <taxon>Canalipalpata</taxon>
        <taxon>Sabellida</taxon>
        <taxon>Siboglinidae</taxon>
        <taxon>Ridgeia</taxon>
    </lineage>
</organism>
<evidence type="ECO:0000313" key="2">
    <source>
        <dbReference type="Proteomes" id="UP001209878"/>
    </source>
</evidence>
<dbReference type="Proteomes" id="UP001209878">
    <property type="component" value="Unassembled WGS sequence"/>
</dbReference>
<accession>A0AAD9KTW4</accession>
<gene>
    <name evidence="1" type="ORF">NP493_600g02008</name>
</gene>
<evidence type="ECO:0000313" key="1">
    <source>
        <dbReference type="EMBL" id="KAK2177406.1"/>
    </source>
</evidence>
<sequence length="369" mass="40407">MNVQTANATFRGRFVRITRLGASTTLILCEVQVHGVPEIMMNIAEGRPARQSSTLGNAIASYAVDGNVYGACSVTSESSSPWWRVELGNTYRVGDVVVVIGEISNASTVGRNSDASNGDRRACKGTNALLREEELTNDLAYDKSAKQSTTLTSRSSASRSVDGLIGTCSKTKLQSHAWWRVYLVDVYEIWAVVIASCGEFQYNEIRRISCPPDIVGSVVRVAPFDRVSRVLALKAVQVYGRYGEDLHHIVIEMFRRGATSANKCNAVDAPFKTGETKRIFCQRYAAGRFIGYDLHHIVIEILRQDSTSVKKCSAINAPFKTGETKRISCQRDAVGSIVMIRQALDDGRTGTLALCEVKVYGTSGKTVRT</sequence>
<name>A0AAD9KTW4_RIDPI</name>
<keyword evidence="2" id="KW-1185">Reference proteome</keyword>
<dbReference type="PANTHER" id="PTHR45713:SF6">
    <property type="entry name" value="F5_8 TYPE C DOMAIN-CONTAINING PROTEIN"/>
    <property type="match status" value="1"/>
</dbReference>
<dbReference type="InterPro" id="IPR008979">
    <property type="entry name" value="Galactose-bd-like_sf"/>
</dbReference>